<feature type="compositionally biased region" description="Polar residues" evidence="1">
    <location>
        <begin position="1"/>
        <end position="16"/>
    </location>
</feature>
<accession>A0A8S1IUV5</accession>
<protein>
    <submittedName>
        <fullName evidence="2">Uncharacterized protein</fullName>
    </submittedName>
</protein>
<reference evidence="2" key="1">
    <citation type="submission" date="2020-12" db="EMBL/GenBank/DDBJ databases">
        <authorList>
            <person name="Iha C."/>
        </authorList>
    </citation>
    <scope>NUCLEOTIDE SEQUENCE</scope>
</reference>
<proteinExistence type="predicted"/>
<evidence type="ECO:0000313" key="2">
    <source>
        <dbReference type="EMBL" id="CAD7697479.1"/>
    </source>
</evidence>
<sequence length="114" mass="12453">MSSPGSQAPGSTSRPESPSDPDPGHGGQQRREQPQTAERLPAAGALVLEAILLKRQQLYQTVLKALEGRGSADEHYTRVLMGIQELLEAEDVASVAEEDAWMRNKLRSFQLSVK</sequence>
<evidence type="ECO:0000313" key="3">
    <source>
        <dbReference type="Proteomes" id="UP000708148"/>
    </source>
</evidence>
<dbReference type="EMBL" id="CAJHUC010000663">
    <property type="protein sequence ID" value="CAD7697479.1"/>
    <property type="molecule type" value="Genomic_DNA"/>
</dbReference>
<name>A0A8S1IUV5_9CHLO</name>
<evidence type="ECO:0000256" key="1">
    <source>
        <dbReference type="SAM" id="MobiDB-lite"/>
    </source>
</evidence>
<gene>
    <name evidence="2" type="ORF">OSTQU699_LOCUS2840</name>
</gene>
<organism evidence="2 3">
    <name type="scientific">Ostreobium quekettii</name>
    <dbReference type="NCBI Taxonomy" id="121088"/>
    <lineage>
        <taxon>Eukaryota</taxon>
        <taxon>Viridiplantae</taxon>
        <taxon>Chlorophyta</taxon>
        <taxon>core chlorophytes</taxon>
        <taxon>Ulvophyceae</taxon>
        <taxon>TCBD clade</taxon>
        <taxon>Bryopsidales</taxon>
        <taxon>Ostreobineae</taxon>
        <taxon>Ostreobiaceae</taxon>
        <taxon>Ostreobium</taxon>
    </lineage>
</organism>
<keyword evidence="3" id="KW-1185">Reference proteome</keyword>
<dbReference type="AlphaFoldDB" id="A0A8S1IUV5"/>
<dbReference type="Proteomes" id="UP000708148">
    <property type="component" value="Unassembled WGS sequence"/>
</dbReference>
<comment type="caution">
    <text evidence="2">The sequence shown here is derived from an EMBL/GenBank/DDBJ whole genome shotgun (WGS) entry which is preliminary data.</text>
</comment>
<feature type="region of interest" description="Disordered" evidence="1">
    <location>
        <begin position="1"/>
        <end position="41"/>
    </location>
</feature>